<gene>
    <name evidence="1" type="ORF">IWH25_10340</name>
</gene>
<evidence type="ECO:0000313" key="1">
    <source>
        <dbReference type="EMBL" id="QRJ62199.1"/>
    </source>
</evidence>
<name>A0A974SMG9_9RHOO</name>
<sequence length="237" mass="25604">MPETRDVHVRDICEAAGEVHTVAQFKDWVRHEVRHVLPHGALACGHGRVTSAGIAMDYVLTVDYPVEHLATLRNAAGGIETPIMRRWLEARTPLLFEADQPWAGVPADWLENFRRHRLVNAAVHACYDEARCVGTYFSFHRLPAPLGQLQRHILNGITPLLHETLLHVIARVEADASGWQALPAAGRSDAELAADIAAALGVCERTIGDRGAALPGPIGSDSRAGPAGGIVAGLRLL</sequence>
<keyword evidence="2" id="KW-1185">Reference proteome</keyword>
<evidence type="ECO:0000313" key="2">
    <source>
        <dbReference type="Proteomes" id="UP000663444"/>
    </source>
</evidence>
<dbReference type="AlphaFoldDB" id="A0A974SMG9"/>
<accession>A0A974SMG9</accession>
<dbReference type="EMBL" id="CP064781">
    <property type="protein sequence ID" value="QRJ62199.1"/>
    <property type="molecule type" value="Genomic_DNA"/>
</dbReference>
<proteinExistence type="predicted"/>
<dbReference type="Proteomes" id="UP000663444">
    <property type="component" value="Chromosome"/>
</dbReference>
<organism evidence="1 2">
    <name type="scientific">Azospira restricta</name>
    <dbReference type="NCBI Taxonomy" id="404405"/>
    <lineage>
        <taxon>Bacteria</taxon>
        <taxon>Pseudomonadati</taxon>
        <taxon>Pseudomonadota</taxon>
        <taxon>Betaproteobacteria</taxon>
        <taxon>Rhodocyclales</taxon>
        <taxon>Rhodocyclaceae</taxon>
        <taxon>Azospira</taxon>
    </lineage>
</organism>
<dbReference type="KEGG" id="ares:IWH25_10340"/>
<dbReference type="RefSeq" id="WP_203385727.1">
    <property type="nucleotide sequence ID" value="NZ_CP064781.1"/>
</dbReference>
<protein>
    <submittedName>
        <fullName evidence="1">Helix-turn-helix transcriptional regulator</fullName>
    </submittedName>
</protein>
<reference evidence="1" key="1">
    <citation type="submission" date="2020-11" db="EMBL/GenBank/DDBJ databases">
        <title>Azospira restricta DSM 18626 genome sequence.</title>
        <authorList>
            <person name="Moe W.M."/>
        </authorList>
    </citation>
    <scope>NUCLEOTIDE SEQUENCE</scope>
    <source>
        <strain evidence="1">DSM 18626</strain>
    </source>
</reference>